<name>A0A495XDD8_9PSEU</name>
<dbReference type="EMBL" id="RBXR01000001">
    <property type="protein sequence ID" value="RKT72491.1"/>
    <property type="molecule type" value="Genomic_DNA"/>
</dbReference>
<dbReference type="Proteomes" id="UP000272729">
    <property type="component" value="Unassembled WGS sequence"/>
</dbReference>
<feature type="compositionally biased region" description="Polar residues" evidence="1">
    <location>
        <begin position="564"/>
        <end position="580"/>
    </location>
</feature>
<comment type="caution">
    <text evidence="3">The sequence shown here is derived from an EMBL/GenBank/DDBJ whole genome shotgun (WGS) entry which is preliminary data.</text>
</comment>
<proteinExistence type="predicted"/>
<sequence length="580" mass="62538">MASTGQLASAARGSVAFTAALKLADWVGSGREVTKRGVPKPAAAVELCDLLGIEPHSRKPRSALDIAPLMTVWSVAVVADLIEQVGDRVRVGPGLRVWREGRPEEVLEAWVRCAQELLTPPDDMEEDDLARLAALVVLHEAEDAVTLDDLRLAIAEFFGDAGLDCSCPDCTSPEALRYADESGSGRPPAWQVAGLLSEFGIAALRGDEVTPTLLGRWFTALVFRDGAPSPDLDAATLIAAVNGLPHRLKLVMSRPWLSARTPAAAARDLLAAAEHTSGGLRLTALALLDECGPEAEPAWREWATKDGFGAYARSWLSQRSGTALAEADKAWLTVDALITTLDELPPELPEEVVAEAVHAQIGTGVSEALPRLAASDHPDAPRLVALLTDPGTPRPRPDRAGVGYELEIRLRYVENPPVWRRLRVPAELTLGELHHVVQVAMGWDNSHMHAFEHRTGRYGTSDRDLGFRDEHAVTVSQLLAKVGDKILYTYDFGDDWEHDITLKKIVPSSDIACTAGEGACPPEDCGGPGGYENLKAAVTDPTAQDHADLLEWLGLDSGDDFDPTTFSPETTTQALNRTRH</sequence>
<dbReference type="Pfam" id="PF07929">
    <property type="entry name" value="PRiA4_ORF3"/>
    <property type="match status" value="1"/>
</dbReference>
<dbReference type="PANTHER" id="PTHR41878:SF1">
    <property type="entry name" value="TNPR PROTEIN"/>
    <property type="match status" value="1"/>
</dbReference>
<evidence type="ECO:0000313" key="3">
    <source>
        <dbReference type="EMBL" id="RKT72491.1"/>
    </source>
</evidence>
<feature type="region of interest" description="Disordered" evidence="1">
    <location>
        <begin position="560"/>
        <end position="580"/>
    </location>
</feature>
<evidence type="ECO:0000259" key="2">
    <source>
        <dbReference type="Pfam" id="PF07929"/>
    </source>
</evidence>
<dbReference type="InterPro" id="IPR012912">
    <property type="entry name" value="Plasmid_pRiA4b_Orf3-like"/>
</dbReference>
<reference evidence="3 4" key="1">
    <citation type="submission" date="2018-10" db="EMBL/GenBank/DDBJ databases">
        <title>Sequencing the genomes of 1000 actinobacteria strains.</title>
        <authorList>
            <person name="Klenk H.-P."/>
        </authorList>
    </citation>
    <scope>NUCLEOTIDE SEQUENCE [LARGE SCALE GENOMIC DNA]</scope>
    <source>
        <strain evidence="3 4">DSM 43911</strain>
    </source>
</reference>
<dbReference type="InterPro" id="IPR024047">
    <property type="entry name" value="MM3350-like_sf"/>
</dbReference>
<evidence type="ECO:0000313" key="4">
    <source>
        <dbReference type="Proteomes" id="UP000272729"/>
    </source>
</evidence>
<dbReference type="PANTHER" id="PTHR41878">
    <property type="entry name" value="LEXA REPRESSOR-RELATED"/>
    <property type="match status" value="1"/>
</dbReference>
<evidence type="ECO:0000256" key="1">
    <source>
        <dbReference type="SAM" id="MobiDB-lite"/>
    </source>
</evidence>
<keyword evidence="4" id="KW-1185">Reference proteome</keyword>
<feature type="domain" description="Plasmid pRiA4b Orf3-like" evidence="2">
    <location>
        <begin position="404"/>
        <end position="569"/>
    </location>
</feature>
<dbReference type="AlphaFoldDB" id="A0A495XDD8"/>
<gene>
    <name evidence="3" type="ORF">DFJ66_5805</name>
</gene>
<dbReference type="Gene3D" id="3.10.290.30">
    <property type="entry name" value="MM3350-like"/>
    <property type="match status" value="1"/>
</dbReference>
<dbReference type="SUPFAM" id="SSF159941">
    <property type="entry name" value="MM3350-like"/>
    <property type="match status" value="1"/>
</dbReference>
<organism evidence="3 4">
    <name type="scientific">Saccharothrix variisporea</name>
    <dbReference type="NCBI Taxonomy" id="543527"/>
    <lineage>
        <taxon>Bacteria</taxon>
        <taxon>Bacillati</taxon>
        <taxon>Actinomycetota</taxon>
        <taxon>Actinomycetes</taxon>
        <taxon>Pseudonocardiales</taxon>
        <taxon>Pseudonocardiaceae</taxon>
        <taxon>Saccharothrix</taxon>
    </lineage>
</organism>
<protein>
    <submittedName>
        <fullName evidence="3">PRiA4b ORF-3-like protein</fullName>
    </submittedName>
</protein>
<accession>A0A495XDD8</accession>